<name>A0A163PX83_9BACL</name>
<organism evidence="1 2">
    <name type="scientific">Fictibacillus phosphorivorans</name>
    <dbReference type="NCBI Taxonomy" id="1221500"/>
    <lineage>
        <taxon>Bacteria</taxon>
        <taxon>Bacillati</taxon>
        <taxon>Bacillota</taxon>
        <taxon>Bacilli</taxon>
        <taxon>Bacillales</taxon>
        <taxon>Fictibacillaceae</taxon>
        <taxon>Fictibacillus</taxon>
    </lineage>
</organism>
<dbReference type="EMBL" id="LRFC01000038">
    <property type="protein sequence ID" value="KZE64272.1"/>
    <property type="molecule type" value="Genomic_DNA"/>
</dbReference>
<proteinExistence type="predicted"/>
<reference evidence="2" key="1">
    <citation type="submission" date="2016-01" db="EMBL/GenBank/DDBJ databases">
        <title>Draft genome of Chromobacterium sp. F49.</title>
        <authorList>
            <person name="Hong K.W."/>
        </authorList>
    </citation>
    <scope>NUCLEOTIDE SEQUENCE [LARGE SCALE GENOMIC DNA]</scope>
    <source>
        <strain evidence="2">P7IIIA</strain>
    </source>
</reference>
<comment type="caution">
    <text evidence="1">The sequence shown here is derived from an EMBL/GenBank/DDBJ whole genome shotgun (WGS) entry which is preliminary data.</text>
</comment>
<dbReference type="Proteomes" id="UP000076567">
    <property type="component" value="Unassembled WGS sequence"/>
</dbReference>
<keyword evidence="2" id="KW-1185">Reference proteome</keyword>
<protein>
    <submittedName>
        <fullName evidence="1">Uncharacterized protein</fullName>
    </submittedName>
</protein>
<sequence>MLISYNLLSSDYKDYLRDKDYGLFFYTEIELKISEQLTLKSEMHKAFLDRFFRELEYLFKGKKKKKDDSELSGIGWTIIYIMKMEGKKIYIKEYDEYDRKTKSVSYLDKYDFIDGLKTFMGKYKKEIVSIQPEIVNSSEYKELEEQFQKTLKAASL</sequence>
<evidence type="ECO:0000313" key="1">
    <source>
        <dbReference type="EMBL" id="KZE64272.1"/>
    </source>
</evidence>
<dbReference type="RefSeq" id="WP_066245465.1">
    <property type="nucleotide sequence ID" value="NZ_LRFC01000038.1"/>
</dbReference>
<dbReference type="AlphaFoldDB" id="A0A163PX83"/>
<dbReference type="OrthoDB" id="9830672at2"/>
<accession>A0A163PX83</accession>
<evidence type="ECO:0000313" key="2">
    <source>
        <dbReference type="Proteomes" id="UP000076567"/>
    </source>
</evidence>
<gene>
    <name evidence="1" type="ORF">AWM68_14375</name>
</gene>